<evidence type="ECO:0000313" key="4">
    <source>
        <dbReference type="EMBL" id="NYH77220.1"/>
    </source>
</evidence>
<dbReference type="GO" id="GO:0005524">
    <property type="term" value="F:ATP binding"/>
    <property type="evidence" value="ECO:0007669"/>
    <property type="project" value="UniProtKB-KW"/>
</dbReference>
<dbReference type="InterPro" id="IPR047187">
    <property type="entry name" value="SF1_C_Upf1"/>
</dbReference>
<evidence type="ECO:0000259" key="3">
    <source>
        <dbReference type="Pfam" id="PF13087"/>
    </source>
</evidence>
<protein>
    <submittedName>
        <fullName evidence="4">Energy-coupling factor transporter ATP-binding protein EcfA2</fullName>
    </submittedName>
</protein>
<dbReference type="AlphaFoldDB" id="A0A852YSY7"/>
<dbReference type="SUPFAM" id="SSF52540">
    <property type="entry name" value="P-loop containing nucleoside triphosphate hydrolases"/>
    <property type="match status" value="1"/>
</dbReference>
<keyword evidence="5" id="KW-1185">Reference proteome</keyword>
<proteinExistence type="predicted"/>
<dbReference type="CDD" id="cd18808">
    <property type="entry name" value="SF1_C_Upf1"/>
    <property type="match status" value="1"/>
</dbReference>
<dbReference type="InterPro" id="IPR027417">
    <property type="entry name" value="P-loop_NTPase"/>
</dbReference>
<organism evidence="4 5">
    <name type="scientific">Actinopolyspora biskrensis</name>
    <dbReference type="NCBI Taxonomy" id="1470178"/>
    <lineage>
        <taxon>Bacteria</taxon>
        <taxon>Bacillati</taxon>
        <taxon>Actinomycetota</taxon>
        <taxon>Actinomycetes</taxon>
        <taxon>Actinopolysporales</taxon>
        <taxon>Actinopolysporaceae</taxon>
        <taxon>Actinopolyspora</taxon>
    </lineage>
</organism>
<feature type="domain" description="DNA2/NAM7 helicase helicase" evidence="2">
    <location>
        <begin position="307"/>
        <end position="712"/>
    </location>
</feature>
<dbReference type="InterPro" id="IPR045055">
    <property type="entry name" value="DNA2/NAM7-like"/>
</dbReference>
<dbReference type="Gene3D" id="3.40.50.300">
    <property type="entry name" value="P-loop containing nucleotide triphosphate hydrolases"/>
    <property type="match status" value="2"/>
</dbReference>
<comment type="caution">
    <text evidence="4">The sequence shown here is derived from an EMBL/GenBank/DDBJ whole genome shotgun (WGS) entry which is preliminary data.</text>
</comment>
<feature type="coiled-coil region" evidence="1">
    <location>
        <begin position="524"/>
        <end position="575"/>
    </location>
</feature>
<keyword evidence="4" id="KW-0547">Nucleotide-binding</keyword>
<name>A0A852YSY7_9ACTN</name>
<evidence type="ECO:0000313" key="5">
    <source>
        <dbReference type="Proteomes" id="UP000548304"/>
    </source>
</evidence>
<dbReference type="Pfam" id="PF13086">
    <property type="entry name" value="AAA_11"/>
    <property type="match status" value="1"/>
</dbReference>
<sequence>MLREVRIHGPIHLVPGKKLDEELKKRRQEVPGLPTGPEQIVEDLSGRPDGVPAIVLEGWGKGGLILHTYGYVVKLGPSNDEDFFWLNRVEPFKLGDHSNLARTCLLVHSRWRAEAHPREVPKDAAKSWGALCKKWQRLQQDLADQENVARLDSQHVRYLDRIAAFNEVDRDTSERNASHRSGFAYCSVRPVGDHGSTATSTYAFDIVGRAPERNAHLQISGVDDRRGQVLRVTGGTAVVRFDGPLDWDRLPGRGELVPSRVDVVHAKRREAVEALRSRQTVHRSLLRVLVEQRMSPVREVGAQPSPQLDPSQARAFRGALGVEDLLIVLGPPGTGKTRVITEIASALKHSERGKILMTSYSNKAVDNVLKRRPKDVIAIRLGNELNVDPDVRPLLLDEFANDLRCELERSSSMRHERYEGLPAALAWHHELGERISDWRSSWTELESCGTELEQCRRAVGGAAHVRARRLSRRAHRQQQRTTRMQHRLDRLVQRADSNRSGTGWWSHMIGRLRDRRIVKWQERLVAESRRLGEIRENLRRTQEELEAVLRDVPEVQAAQRKFEEATENNSRKRADALHALAELRHALLNVQPLPGVSGVEDDTTTFRRVEELYATVHERVGLLQARAQLIDDWYTAITNCQSQQLRPELIRYADVIGTTCIGAANYEDISAEEFDLVIMDEAGQVRTSDALIPLIRGHRAVLIGDEKQLPPVSEHEVEEAIEQRGDSAALLELSRKSLLEALVNSVPASHVVQLRTQRRMPEEVARFVSQHFYGGTLQSAVEPRQGDALFSKPLVFVDTAGLSDQERHERLAPGRHKGYVNNAEAQVLNRLAEHYAASGAEWALIVPYRAQLEHLKHMAGTWAPSQEHVDANMGTVDSFQGGERDVVLYGFTRSNSGGHIGFLDDLRRPNVAFTRAKQRLVLVGDMKTLLTAADPEFRTMMETLHGTLRTDGEMINHHDLVARLTALGS</sequence>
<accession>A0A852YSY7</accession>
<dbReference type="PANTHER" id="PTHR10887:SF495">
    <property type="entry name" value="HELICASE SENATAXIN ISOFORM X1-RELATED"/>
    <property type="match status" value="1"/>
</dbReference>
<keyword evidence="4" id="KW-0067">ATP-binding</keyword>
<dbReference type="PANTHER" id="PTHR10887">
    <property type="entry name" value="DNA2/NAM7 HELICASE FAMILY"/>
    <property type="match status" value="1"/>
</dbReference>
<dbReference type="CDD" id="cd17934">
    <property type="entry name" value="DEXXQc_Upf1-like"/>
    <property type="match status" value="1"/>
</dbReference>
<dbReference type="InterPro" id="IPR041679">
    <property type="entry name" value="DNA2/NAM7-like_C"/>
</dbReference>
<dbReference type="Pfam" id="PF13087">
    <property type="entry name" value="AAA_12"/>
    <property type="match status" value="1"/>
</dbReference>
<evidence type="ECO:0000256" key="1">
    <source>
        <dbReference type="SAM" id="Coils"/>
    </source>
</evidence>
<dbReference type="GO" id="GO:0004386">
    <property type="term" value="F:helicase activity"/>
    <property type="evidence" value="ECO:0007669"/>
    <property type="project" value="InterPro"/>
</dbReference>
<feature type="domain" description="DNA2/NAM7 helicase-like C-terminal" evidence="3">
    <location>
        <begin position="736"/>
        <end position="926"/>
    </location>
</feature>
<keyword evidence="1" id="KW-0175">Coiled coil</keyword>
<evidence type="ECO:0000259" key="2">
    <source>
        <dbReference type="Pfam" id="PF13086"/>
    </source>
</evidence>
<dbReference type="EMBL" id="JACBYW010000001">
    <property type="protein sequence ID" value="NYH77220.1"/>
    <property type="molecule type" value="Genomic_DNA"/>
</dbReference>
<dbReference type="InterPro" id="IPR041677">
    <property type="entry name" value="DNA2/NAM7_AAA_11"/>
</dbReference>
<dbReference type="RefSeq" id="WP_179533796.1">
    <property type="nucleotide sequence ID" value="NZ_JACBYW010000001.1"/>
</dbReference>
<reference evidence="4 5" key="1">
    <citation type="submission" date="2020-07" db="EMBL/GenBank/DDBJ databases">
        <title>Genomic Encyclopedia of Type Strains, Phase III (KMG-III): the genomes of soil and plant-associated and newly described type strains.</title>
        <authorList>
            <person name="Whitman W."/>
        </authorList>
    </citation>
    <scope>NUCLEOTIDE SEQUENCE [LARGE SCALE GENOMIC DNA]</scope>
    <source>
        <strain evidence="4 5">CECT 8576</strain>
    </source>
</reference>
<gene>
    <name evidence="4" type="ORF">FHR84_000534</name>
</gene>
<dbReference type="Proteomes" id="UP000548304">
    <property type="component" value="Unassembled WGS sequence"/>
</dbReference>